<keyword evidence="14" id="KW-1185">Reference proteome</keyword>
<feature type="compositionally biased region" description="Low complexity" evidence="11">
    <location>
        <begin position="435"/>
        <end position="446"/>
    </location>
</feature>
<evidence type="ECO:0000256" key="6">
    <source>
        <dbReference type="ARBA" id="ARBA00022786"/>
    </source>
</evidence>
<evidence type="ECO:0000256" key="1">
    <source>
        <dbReference type="ARBA" id="ARBA00000900"/>
    </source>
</evidence>
<feature type="zinc finger region" description="UBR-type" evidence="9">
    <location>
        <begin position="77"/>
        <end position="148"/>
    </location>
</feature>
<dbReference type="Pfam" id="PF18995">
    <property type="entry name" value="PRT6_C"/>
    <property type="match status" value="1"/>
</dbReference>
<evidence type="ECO:0000256" key="10">
    <source>
        <dbReference type="RuleBase" id="RU366018"/>
    </source>
</evidence>
<feature type="region of interest" description="Disordered" evidence="11">
    <location>
        <begin position="147"/>
        <end position="169"/>
    </location>
</feature>
<keyword evidence="5 10" id="KW-0863">Zinc-finger</keyword>
<dbReference type="PANTHER" id="PTHR21497">
    <property type="entry name" value="UBIQUITIN LIGASE E3 ALPHA-RELATED"/>
    <property type="match status" value="1"/>
</dbReference>
<dbReference type="Gene3D" id="2.10.110.30">
    <property type="match status" value="1"/>
</dbReference>
<accession>A0ABD3NLR9</accession>
<evidence type="ECO:0000256" key="2">
    <source>
        <dbReference type="ARBA" id="ARBA00004906"/>
    </source>
</evidence>
<dbReference type="CDD" id="cd19673">
    <property type="entry name" value="UBR-box_UBR3"/>
    <property type="match status" value="1"/>
</dbReference>
<feature type="region of interest" description="Disordered" evidence="11">
    <location>
        <begin position="1601"/>
        <end position="1621"/>
    </location>
</feature>
<comment type="pathway">
    <text evidence="2 10">Protein modification; protein ubiquitination.</text>
</comment>
<feature type="compositionally biased region" description="Low complexity" evidence="11">
    <location>
        <begin position="1964"/>
        <end position="1975"/>
    </location>
</feature>
<proteinExistence type="inferred from homology"/>
<keyword evidence="6 10" id="KW-0833">Ubl conjugation pathway</keyword>
<dbReference type="Pfam" id="PF02207">
    <property type="entry name" value="zf-UBR"/>
    <property type="match status" value="1"/>
</dbReference>
<comment type="caution">
    <text evidence="13">The sequence shown here is derived from an EMBL/GenBank/DDBJ whole genome shotgun (WGS) entry which is preliminary data.</text>
</comment>
<feature type="compositionally biased region" description="Gly residues" evidence="11">
    <location>
        <begin position="151"/>
        <end position="162"/>
    </location>
</feature>
<evidence type="ECO:0000256" key="3">
    <source>
        <dbReference type="ARBA" id="ARBA00022679"/>
    </source>
</evidence>
<protein>
    <recommendedName>
        <fullName evidence="10">E3 ubiquitin-protein ligase</fullName>
        <ecNumber evidence="10">2.3.2.27</ecNumber>
    </recommendedName>
</protein>
<dbReference type="GO" id="GO:0061630">
    <property type="term" value="F:ubiquitin protein ligase activity"/>
    <property type="evidence" value="ECO:0007669"/>
    <property type="project" value="UniProtKB-UniRule"/>
</dbReference>
<dbReference type="Pfam" id="PF22960">
    <property type="entry name" value="WHD_UBR1"/>
    <property type="match status" value="1"/>
</dbReference>
<dbReference type="InterPro" id="IPR055194">
    <property type="entry name" value="UBR1-like_WH"/>
</dbReference>
<dbReference type="GO" id="GO:0071596">
    <property type="term" value="P:ubiquitin-dependent protein catabolic process via the N-end rule pathway"/>
    <property type="evidence" value="ECO:0007669"/>
    <property type="project" value="UniProtKB-UniRule"/>
</dbReference>
<dbReference type="PROSITE" id="PS51157">
    <property type="entry name" value="ZF_UBR"/>
    <property type="match status" value="1"/>
</dbReference>
<evidence type="ECO:0000259" key="12">
    <source>
        <dbReference type="PROSITE" id="PS51157"/>
    </source>
</evidence>
<dbReference type="PANTHER" id="PTHR21497:SF24">
    <property type="entry name" value="E3 UBIQUITIN-PROTEIN LIGASE UBR1"/>
    <property type="match status" value="1"/>
</dbReference>
<dbReference type="FunFam" id="2.10.110.30:FF:000002">
    <property type="entry name" value="Putative e3 ubiquitin-protein ligase ubr3"/>
    <property type="match status" value="1"/>
</dbReference>
<dbReference type="EMBL" id="JALLAZ020001409">
    <property type="protein sequence ID" value="KAL3775491.1"/>
    <property type="molecule type" value="Genomic_DNA"/>
</dbReference>
<dbReference type="Proteomes" id="UP001530315">
    <property type="component" value="Unassembled WGS sequence"/>
</dbReference>
<sequence>MPSPSPSPSPSSSSSSSKKISNAPLSRALTMELPPLKGLLRACWRVQRGEEEAASGWNEGAVSGGGPPGHSCSYEGRPCGYVFRRGDIAWNCRTCQTDATCVLCDNCYRESDHVGYEVFFHRTTPGGCCDCGDLEAWNVDGMCGRHRPPSSGGGEAAGPMDGGGDDDDVETSAGWAADDDLEAVRAAHRARLEHERIVDGSTLRNAVAGQSLDGANWHPFPPRLAAALSVVVGSAIQSILTASEGSAIGADVTQWRLRWADEICKLWNGVSEDEEAIDGRGGGDGEVGLWAHPRHVLDSHDEHYASELPRNYSLFLRLHNDDVHTFDEVINALKDKSGEPIPVPVGGRGSVGEIGGAGLTGEELKALGGAGGCDGDAMATAMAEEVSGTAARSPRYRPFAEDSDSTQQQRRALRTASGVGSENSSGGDDWDRGHSPSSSNARAKSSALQFASEVDPLAPLVLREDAAHDLTRKVDADGQVLVRLYETINGAGIGFSRLRKSSGLHCAVMTTARIESEERAKVLLEWLGSLIGSHPAVAAIIVQCLVDVTEGEDVLCSERDSVKSIPGMSRGVAVWSTPRMMPCWSGTCEKWNSDEEGGNGVPAWRRRMDAFPPHLESSYLTREESRELFRLGMQSGNSDMFISVTGADPDFYANVPYSLPDVRLRKSPHALWGTLPASHLFKSDNGSCEETFTHRLIGRLLKSDAKMMGSQHDVYRDDALVHLKSKVFVVDTDLRKHEEGENLTNAIFPHRMAGLNLVSGVGHVDLHGSVDSHYFVNESNLSVISIEQSKQLVSCSSFVAPSSPILLMLLLDPYSPKQLRSCQHRLFMNLLTDSRFKSRFGVSLGAVAYRPTSTLFCAGIGTDADTLLGFTVQLFTTGSLVKALGNLDATKALLCREDKVANDAGVACISALPIAHSVVRSIHSNILGATKEVSVAVENCINVLSELDHSTAWSRGFFDAARSTMPSALVYQYGSEHPLNTRLPGAPDDKFIDSRCMKHKRLPHLLRDLEYIYETPGTAVKLLRSGRALCASTPSASPTAATAMYDTVTPSPTFASPTSASFNSLATYNIPNALDFPTVWARLLRLGQGIDLQKRRISGGHVEFEEERWLGAYGLSLNLASTADALSESTFAGVNHNADQSLMSINSRNARGTNREAIGNLIAAFFREIKMWLYREGLLEAGLSRRESGELDALQRSTLHVSISQLEELSVNKIVAATGVKLAHSCDVACEKGVKNLPENKLALLEAALLDERTKLSRLGQLFGGNSSHGPVMGDWLKVPHSPLAGDCFSFHLPLHRALARSVICFCSSVVPTEERLEAPDTWWRLPLLDDDDDFASDPSSDASFKQDSLSSLLRSTHKSSNFRVVWSSGPECSTPEAQLRKSRARMLSALLASTKVVHSLCDHPLRCIAASQQIDHHMWAKNGGSLAGMALNYGSVPLCRPLRDLDLTMVQLSASGFNVGLGARRVFSLLTNRFSLDGYLCDLDRRGSFDRVCWVKPPRMQEPEHAELLAESFFTTLCVIVSDLPAPPPTSLNDDSVLRRNLRREVLHALAVEPRSHSEAMTAASAAVSRRDENDGGQIGSGGGASFRAVFTEVLHSIGQQRNQGSRATSGAPTFELKSEGSHEYDPSFYHLRRTEHQHAMDNIARLRRQKLRALSKGKAPIMVLPLVAKPPEAHPRFMASRLLLHIPSMYAAIRRYLMYVLFNGSWLPPNKPDPDDMSVSVDGAEDVSVPSSASTDAKMRRTASVSYQSSISASPTHHNLPSFSPETVAASSKSFLEVLHILTLQVHTLDECSNLHRALPFLDHEQKVLSSSININSYLEQLVAVPHNLINVWALQPAPNGPLPSEGSGKNRGSVLGLLVALYEHRDNAKSTGVNQKSANDDHGGARVLSADGLKWLLRFVSSLVDGADNVETACESANSGIPVNSKSYDDTKCAIHPELCAQVKGMLSNLPGLWPGKEVGSSVDTSSSSSANEKSKEAQKAAQTRALMKMKKLQSSFAESISSQFNADSEKKLVDENEENLCIICKCDDADGDNGPMGYLGHVQRSRVCQLASRSTLWEICASKNFDLNSIYRVVGEKGCQLRTTEFIESAPLALLPRGTIVEVLESKVSPQLGLLSRRVLVRHVVPDSQNRSDDTVQGWASIQSWQGYVILSPISSLCYTNTRWGPTRPIIRQCGHAAHFHCVEAHCLSLHQRSAGNQPFDGRFSANIDEGEFLCPLCKQLSNILIPEDKPVEAIDQVLPTSPSSTMREDKEGFEILKNNMISSHADMTLIRNILERTSTVSYFEALSKREKATLQFGSSLSQAMQLSSDNGGAQRRMERELHPALRRWDFEDDDQGEGPLLQKNPQIGSILRLMRQLLISWAAVGHSAAASEASARGSRQVVFGEVTYTSTDPWSDYTSSGRDTHPMLLELRRTMAATASLFDAVTFELGKQLGSKEEKAKSESVSIFGSLICDILDGHHWMVKTSKDPSSDEWRVVTSIIASMLCHVSKGDTIAQRLEARAVATSMWTILGSSEAVSSGSSVSMNLDSSPEVEVNEDGHIGNQDASRLFDDSVRNEGYSPQPRLVLPPKPLSIYRTEKNLAIELGPKWGTLDPFKVKANNPHQIPFRPAVASAFLYVPLLAWDLSILAGAVFSSLLSNANSSPSVSCCELLQSARVLLVGRLIQVLSTPHGFLTSHNTRDEHNDVDDDQYWDDVKKREEATAIKDLLLFCRGNLPGAIEPDVRVLDEASLLRNVGNAILPFGRTLILLLRASSSALRQRHRRIARAGISEETQVDKVVAQISEDPNTMTIEDGFWLLDIIGAPLPSSILHSSWNSLAKRWLTSLKGFEAYHGTRGGGLIFDENTRTWASVANENSLRCTPSLQNLRVETSSAAVEVAQLLPQGDDLIGDKSDSDVDFGEESEDLSSSGSIEDEVMEFVDEELAADSNEEHDEVLAADSEVDMDVEFDDHPGIYDFFDVDDASDVNATLNEVDGSKIPGPIDHVFAYVSRSAIIPYQSSILGISQVGPGPRGARGELFEYNVANSIMRDMSHLGSVHLPGAPLNCLVSLPKSFVELYSMVNRVKGRDGRLDDNDDDGGFETAICLLTGAVMRSGTIRRMKEKFCVPTNMESLTTASPSALKIRPPGTCTLHARKVGSGLGIFFLVQKCTVLLMHNNKSAYSPSLYVDEHGEEDVGLRRGRPLFFSEERCQALEHMWRNHGIPREVSQIRSTSDRVIRDNWY</sequence>
<comment type="similarity">
    <text evidence="8 10">Belongs to the E3 ubiquitin-protein ligase UBR1-like family.</text>
</comment>
<keyword evidence="3 10" id="KW-0808">Transferase</keyword>
<dbReference type="GO" id="GO:0008270">
    <property type="term" value="F:zinc ion binding"/>
    <property type="evidence" value="ECO:0007669"/>
    <property type="project" value="UniProtKB-UniRule"/>
</dbReference>
<gene>
    <name evidence="13" type="ORF">ACHAW5_000236</name>
</gene>
<feature type="region of interest" description="Disordered" evidence="11">
    <location>
        <begin position="2890"/>
        <end position="2914"/>
    </location>
</feature>
<dbReference type="GO" id="GO:0016567">
    <property type="term" value="P:protein ubiquitination"/>
    <property type="evidence" value="ECO:0007669"/>
    <property type="project" value="UniProtKB-UniRule"/>
</dbReference>
<feature type="region of interest" description="Disordered" evidence="11">
    <location>
        <begin position="1961"/>
        <end position="1986"/>
    </location>
</feature>
<evidence type="ECO:0000256" key="4">
    <source>
        <dbReference type="ARBA" id="ARBA00022723"/>
    </source>
</evidence>
<feature type="region of interest" description="Disordered" evidence="11">
    <location>
        <begin position="2526"/>
        <end position="2549"/>
    </location>
</feature>
<feature type="compositionally biased region" description="Acidic residues" evidence="11">
    <location>
        <begin position="2900"/>
        <end position="2909"/>
    </location>
</feature>
<name>A0ABD3NLR9_9STRA</name>
<organism evidence="13 14">
    <name type="scientific">Stephanodiscus triporus</name>
    <dbReference type="NCBI Taxonomy" id="2934178"/>
    <lineage>
        <taxon>Eukaryota</taxon>
        <taxon>Sar</taxon>
        <taxon>Stramenopiles</taxon>
        <taxon>Ochrophyta</taxon>
        <taxon>Bacillariophyta</taxon>
        <taxon>Coscinodiscophyceae</taxon>
        <taxon>Thalassiosirophycidae</taxon>
        <taxon>Stephanodiscales</taxon>
        <taxon>Stephanodiscaceae</taxon>
        <taxon>Stephanodiscus</taxon>
    </lineage>
</organism>
<dbReference type="InterPro" id="IPR039164">
    <property type="entry name" value="UBR1-like"/>
</dbReference>
<dbReference type="InterPro" id="IPR003126">
    <property type="entry name" value="Znf_UBR"/>
</dbReference>
<evidence type="ECO:0000256" key="8">
    <source>
        <dbReference type="ARBA" id="ARBA00046341"/>
    </source>
</evidence>
<dbReference type="EC" id="2.3.2.27" evidence="10"/>
<evidence type="ECO:0000256" key="11">
    <source>
        <dbReference type="SAM" id="MobiDB-lite"/>
    </source>
</evidence>
<feature type="region of interest" description="Disordered" evidence="11">
    <location>
        <begin position="1"/>
        <end position="22"/>
    </location>
</feature>
<comment type="catalytic activity">
    <reaction evidence="1 10">
        <text>S-ubiquitinyl-[E2 ubiquitin-conjugating enzyme]-L-cysteine + [acceptor protein]-L-lysine = [E2 ubiquitin-conjugating enzyme]-L-cysteine + N(6)-ubiquitinyl-[acceptor protein]-L-lysine.</text>
        <dbReference type="EC" id="2.3.2.27"/>
    </reaction>
</comment>
<evidence type="ECO:0000256" key="9">
    <source>
        <dbReference type="PROSITE-ProRule" id="PRU00508"/>
    </source>
</evidence>
<keyword evidence="7 10" id="KW-0862">Zinc</keyword>
<feature type="domain" description="UBR-type" evidence="12">
    <location>
        <begin position="77"/>
        <end position="148"/>
    </location>
</feature>
<dbReference type="SMART" id="SM00396">
    <property type="entry name" value="ZnF_UBR1"/>
    <property type="match status" value="1"/>
</dbReference>
<evidence type="ECO:0000313" key="14">
    <source>
        <dbReference type="Proteomes" id="UP001530315"/>
    </source>
</evidence>
<keyword evidence="4 10" id="KW-0479">Metal-binding</keyword>
<feature type="compositionally biased region" description="Polar residues" evidence="11">
    <location>
        <begin position="1601"/>
        <end position="1613"/>
    </location>
</feature>
<feature type="compositionally biased region" description="Low complexity" evidence="11">
    <location>
        <begin position="2526"/>
        <end position="2535"/>
    </location>
</feature>
<evidence type="ECO:0000256" key="7">
    <source>
        <dbReference type="ARBA" id="ARBA00022833"/>
    </source>
</evidence>
<evidence type="ECO:0000256" key="5">
    <source>
        <dbReference type="ARBA" id="ARBA00022771"/>
    </source>
</evidence>
<feature type="region of interest" description="Disordered" evidence="11">
    <location>
        <begin position="384"/>
        <end position="446"/>
    </location>
</feature>
<comment type="function">
    <text evidence="10">Ubiquitin ligase protein which is a component of the N-end rule pathway. Recognizes and binds to proteins bearing specific N-terminal residues that are destabilizing according to the N-end rule, leading to their ubiquitination and subsequent degradation.</text>
</comment>
<reference evidence="13 14" key="1">
    <citation type="submission" date="2024-10" db="EMBL/GenBank/DDBJ databases">
        <title>Updated reference genomes for cyclostephanoid diatoms.</title>
        <authorList>
            <person name="Roberts W.R."/>
            <person name="Alverson A.J."/>
        </authorList>
    </citation>
    <scope>NUCLEOTIDE SEQUENCE [LARGE SCALE GENOMIC DNA]</scope>
    <source>
        <strain evidence="13 14">AJA276-08</strain>
    </source>
</reference>
<dbReference type="InterPro" id="IPR044046">
    <property type="entry name" value="E3_ligase_UBR-like_C"/>
</dbReference>
<evidence type="ECO:0000313" key="13">
    <source>
        <dbReference type="EMBL" id="KAL3775491.1"/>
    </source>
</evidence>